<dbReference type="InterPro" id="IPR048367">
    <property type="entry name" value="TNP-like_RNaseH_C"/>
</dbReference>
<organism evidence="2 3">
    <name type="scientific">Pleuronectes platessa</name>
    <name type="common">European plaice</name>
    <dbReference type="NCBI Taxonomy" id="8262"/>
    <lineage>
        <taxon>Eukaryota</taxon>
        <taxon>Metazoa</taxon>
        <taxon>Chordata</taxon>
        <taxon>Craniata</taxon>
        <taxon>Vertebrata</taxon>
        <taxon>Euteleostomi</taxon>
        <taxon>Actinopterygii</taxon>
        <taxon>Neopterygii</taxon>
        <taxon>Teleostei</taxon>
        <taxon>Neoteleostei</taxon>
        <taxon>Acanthomorphata</taxon>
        <taxon>Carangaria</taxon>
        <taxon>Pleuronectiformes</taxon>
        <taxon>Pleuronectoidei</taxon>
        <taxon>Pleuronectidae</taxon>
        <taxon>Pleuronectes</taxon>
    </lineage>
</organism>
<dbReference type="AlphaFoldDB" id="A0A9N7VP90"/>
<proteinExistence type="predicted"/>
<protein>
    <recommendedName>
        <fullName evidence="1">Transposable element P transposase-like RNase H C-terminal domain-containing protein</fullName>
    </recommendedName>
</protein>
<keyword evidence="3" id="KW-1185">Reference proteome</keyword>
<gene>
    <name evidence="2" type="ORF">PLEPLA_LOCUS40548</name>
</gene>
<dbReference type="EMBL" id="CADEAL010004144">
    <property type="protein sequence ID" value="CAB1452798.1"/>
    <property type="molecule type" value="Genomic_DNA"/>
</dbReference>
<dbReference type="Proteomes" id="UP001153269">
    <property type="component" value="Unassembled WGS sequence"/>
</dbReference>
<evidence type="ECO:0000259" key="1">
    <source>
        <dbReference type="Pfam" id="PF21789"/>
    </source>
</evidence>
<name>A0A9N7VP90_PLEPL</name>
<dbReference type="Pfam" id="PF21789">
    <property type="entry name" value="TNP-like_RNaseH_C"/>
    <property type="match status" value="1"/>
</dbReference>
<comment type="caution">
    <text evidence="2">The sequence shown here is derived from an EMBL/GenBank/DDBJ whole genome shotgun (WGS) entry which is preliminary data.</text>
</comment>
<accession>A0A9N7VP90</accession>
<feature type="domain" description="Transposable element P transposase-like RNase H C-terminal" evidence="1">
    <location>
        <begin position="38"/>
        <end position="62"/>
    </location>
</feature>
<evidence type="ECO:0000313" key="2">
    <source>
        <dbReference type="EMBL" id="CAB1452798.1"/>
    </source>
</evidence>
<reference evidence="2" key="1">
    <citation type="submission" date="2020-03" db="EMBL/GenBank/DDBJ databases">
        <authorList>
            <person name="Weist P."/>
        </authorList>
    </citation>
    <scope>NUCLEOTIDE SEQUENCE</scope>
</reference>
<evidence type="ECO:0000313" key="3">
    <source>
        <dbReference type="Proteomes" id="UP001153269"/>
    </source>
</evidence>
<sequence length="87" mass="10120">MFRQELRLWLGKMLQKCHGHLRRPGRAASCPMLIHSDHKLNHDHLELLFSSIRARGSYNNNPKACDQMMNVFCSFAEPLNRARTPAF</sequence>